<dbReference type="InterPro" id="IPR000620">
    <property type="entry name" value="EamA_dom"/>
</dbReference>
<keyword evidence="4 6" id="KW-1133">Transmembrane helix</keyword>
<dbReference type="Proteomes" id="UP000060345">
    <property type="component" value="Chromosome 1"/>
</dbReference>
<reference evidence="8 10" key="1">
    <citation type="submission" date="2015-07" db="EMBL/GenBank/DDBJ databases">
        <authorList>
            <person name="Noorani M."/>
        </authorList>
    </citation>
    <scope>NUCLEOTIDE SEQUENCE [LARGE SCALE GENOMIC DNA]</scope>
    <source>
        <strain evidence="8 10">W1435</strain>
    </source>
</reference>
<keyword evidence="2" id="KW-1003">Cell membrane</keyword>
<dbReference type="PANTHER" id="PTHR32322">
    <property type="entry name" value="INNER MEMBRANE TRANSPORTER"/>
    <property type="match status" value="1"/>
</dbReference>
<gene>
    <name evidence="8" type="ORF">ADJ77_03400</name>
    <name evidence="9" type="ORF">J5A51_10515</name>
</gene>
<reference evidence="9 11" key="2">
    <citation type="submission" date="2021-03" db="EMBL/GenBank/DDBJ databases">
        <title>Human Oral Microbial Genomes.</title>
        <authorList>
            <person name="Johnston C.D."/>
            <person name="Chen T."/>
            <person name="Dewhirst F.E."/>
        </authorList>
    </citation>
    <scope>NUCLEOTIDE SEQUENCE [LARGE SCALE GENOMIC DNA]</scope>
    <source>
        <strain evidence="9 11">W1435</strain>
    </source>
</reference>
<keyword evidence="3 6" id="KW-0812">Transmembrane</keyword>
<dbReference type="EMBL" id="CP072370">
    <property type="protein sequence ID" value="QUB86508.1"/>
    <property type="molecule type" value="Genomic_DNA"/>
</dbReference>
<evidence type="ECO:0000256" key="3">
    <source>
        <dbReference type="ARBA" id="ARBA00022692"/>
    </source>
</evidence>
<dbReference type="EMBL" id="CP012074">
    <property type="protein sequence ID" value="AKU68888.1"/>
    <property type="molecule type" value="Genomic_DNA"/>
</dbReference>
<organism evidence="8 10">
    <name type="scientific">Prevotella fusca JCM 17724</name>
    <dbReference type="NCBI Taxonomy" id="1236517"/>
    <lineage>
        <taxon>Bacteria</taxon>
        <taxon>Pseudomonadati</taxon>
        <taxon>Bacteroidota</taxon>
        <taxon>Bacteroidia</taxon>
        <taxon>Bacteroidales</taxon>
        <taxon>Prevotellaceae</taxon>
        <taxon>Prevotella</taxon>
    </lineage>
</organism>
<accession>A0A0K1NJ20</accession>
<feature type="transmembrane region" description="Helical" evidence="6">
    <location>
        <begin position="185"/>
        <end position="204"/>
    </location>
</feature>
<evidence type="ECO:0000313" key="10">
    <source>
        <dbReference type="Proteomes" id="UP000060345"/>
    </source>
</evidence>
<feature type="domain" description="EamA" evidence="7">
    <location>
        <begin position="10"/>
        <end position="143"/>
    </location>
</feature>
<evidence type="ECO:0000256" key="4">
    <source>
        <dbReference type="ARBA" id="ARBA00022989"/>
    </source>
</evidence>
<feature type="transmembrane region" description="Helical" evidence="6">
    <location>
        <begin position="99"/>
        <end position="119"/>
    </location>
</feature>
<evidence type="ECO:0000256" key="1">
    <source>
        <dbReference type="ARBA" id="ARBA00004651"/>
    </source>
</evidence>
<dbReference type="SUPFAM" id="SSF103481">
    <property type="entry name" value="Multidrug resistance efflux transporter EmrE"/>
    <property type="match status" value="2"/>
</dbReference>
<evidence type="ECO:0000256" key="6">
    <source>
        <dbReference type="SAM" id="Phobius"/>
    </source>
</evidence>
<dbReference type="RefSeq" id="WP_025078500.1">
    <property type="nucleotide sequence ID" value="NZ_BAKO01000016.1"/>
</dbReference>
<evidence type="ECO:0000313" key="11">
    <source>
        <dbReference type="Proteomes" id="UP000682005"/>
    </source>
</evidence>
<dbReference type="KEGG" id="pfus:ADJ77_03400"/>
<protein>
    <submittedName>
        <fullName evidence="9">DMT family transporter</fullName>
    </submittedName>
</protein>
<comment type="subcellular location">
    <subcellularLocation>
        <location evidence="1">Cell membrane</location>
        <topology evidence="1">Multi-pass membrane protein</topology>
    </subcellularLocation>
</comment>
<evidence type="ECO:0000259" key="7">
    <source>
        <dbReference type="Pfam" id="PF00892"/>
    </source>
</evidence>
<name>A0A0K1NJ20_9BACT</name>
<dbReference type="AlphaFoldDB" id="A0A0K1NJ20"/>
<dbReference type="GO" id="GO:0005886">
    <property type="term" value="C:plasma membrane"/>
    <property type="evidence" value="ECO:0007669"/>
    <property type="project" value="UniProtKB-SubCell"/>
</dbReference>
<dbReference type="InterPro" id="IPR050638">
    <property type="entry name" value="AA-Vitamin_Transporters"/>
</dbReference>
<feature type="transmembrane region" description="Helical" evidence="6">
    <location>
        <begin position="9"/>
        <end position="28"/>
    </location>
</feature>
<feature type="domain" description="EamA" evidence="7">
    <location>
        <begin position="155"/>
        <end position="291"/>
    </location>
</feature>
<dbReference type="OrthoDB" id="9805239at2"/>
<evidence type="ECO:0000313" key="8">
    <source>
        <dbReference type="EMBL" id="AKU68888.1"/>
    </source>
</evidence>
<feature type="transmembrane region" description="Helical" evidence="6">
    <location>
        <begin position="275"/>
        <end position="292"/>
    </location>
</feature>
<dbReference type="Proteomes" id="UP000682005">
    <property type="component" value="Chromosome 1"/>
</dbReference>
<feature type="transmembrane region" description="Helical" evidence="6">
    <location>
        <begin position="253"/>
        <end position="269"/>
    </location>
</feature>
<evidence type="ECO:0000256" key="2">
    <source>
        <dbReference type="ARBA" id="ARBA00022475"/>
    </source>
</evidence>
<dbReference type="Pfam" id="PF00892">
    <property type="entry name" value="EamA"/>
    <property type="match status" value="2"/>
</dbReference>
<dbReference type="InterPro" id="IPR037185">
    <property type="entry name" value="EmrE-like"/>
</dbReference>
<dbReference type="STRING" id="1236517.ADJ77_03400"/>
<evidence type="ECO:0000313" key="9">
    <source>
        <dbReference type="EMBL" id="QUB86508.1"/>
    </source>
</evidence>
<dbReference type="PANTHER" id="PTHR32322:SF18">
    <property type="entry name" value="S-ADENOSYLMETHIONINE_S-ADENOSYLHOMOCYSTEINE TRANSPORTER"/>
    <property type="match status" value="1"/>
</dbReference>
<evidence type="ECO:0000256" key="5">
    <source>
        <dbReference type="ARBA" id="ARBA00023136"/>
    </source>
</evidence>
<feature type="transmembrane region" description="Helical" evidence="6">
    <location>
        <begin position="40"/>
        <end position="58"/>
    </location>
</feature>
<feature type="transmembrane region" description="Helical" evidence="6">
    <location>
        <begin position="70"/>
        <end position="87"/>
    </location>
</feature>
<proteinExistence type="predicted"/>
<keyword evidence="11" id="KW-1185">Reference proteome</keyword>
<feature type="transmembrane region" description="Helical" evidence="6">
    <location>
        <begin position="155"/>
        <end position="173"/>
    </location>
</feature>
<feature type="transmembrane region" description="Helical" evidence="6">
    <location>
        <begin position="126"/>
        <end position="149"/>
    </location>
</feature>
<keyword evidence="5 6" id="KW-0472">Membrane</keyword>
<dbReference type="eggNOG" id="COG0697">
    <property type="taxonomic scope" value="Bacteria"/>
</dbReference>
<sequence length="293" mass="32360">MPTTKNKNILWHLLAIAIVAVWGTTFVNTKVLYNSGLTPLEIFFLRFVIAYICIWFISPRHLFSRTWRDELIMVLLGITGGSVFFLAENYAVGLTYVNNVSFIVCTAPLLTVILGITFVKSIKASWSLILGSLIALMGVAIVIFNGSFVLHLNPWGDLLTLLASLCWAVYSLLMKKISNSYSAVFITRKIFFYGLVTVLPAFLFDPWTATTSMLLTPKVILNLLFLGLIASFLCFVLWTLVIAKIGAMTSSNYLYLNPITTVVTSAIFLNEPMTAIAYVGSALILVGVAVSNK</sequence>
<feature type="transmembrane region" description="Helical" evidence="6">
    <location>
        <begin position="219"/>
        <end position="241"/>
    </location>
</feature>